<name>A0A4P9ZR76_9FUNG</name>
<keyword evidence="1" id="KW-0175">Coiled coil</keyword>
<evidence type="ECO:0000256" key="1">
    <source>
        <dbReference type="SAM" id="Coils"/>
    </source>
</evidence>
<dbReference type="AlphaFoldDB" id="A0A4P9ZR76"/>
<evidence type="ECO:0000313" key="4">
    <source>
        <dbReference type="Proteomes" id="UP000268162"/>
    </source>
</evidence>
<evidence type="ECO:0000313" key="3">
    <source>
        <dbReference type="EMBL" id="RKP35845.1"/>
    </source>
</evidence>
<reference evidence="4" key="1">
    <citation type="journal article" date="2018" name="Nat. Microbiol.">
        <title>Leveraging single-cell genomics to expand the fungal tree of life.</title>
        <authorList>
            <person name="Ahrendt S.R."/>
            <person name="Quandt C.A."/>
            <person name="Ciobanu D."/>
            <person name="Clum A."/>
            <person name="Salamov A."/>
            <person name="Andreopoulos B."/>
            <person name="Cheng J.F."/>
            <person name="Woyke T."/>
            <person name="Pelin A."/>
            <person name="Henrissat B."/>
            <person name="Reynolds N.K."/>
            <person name="Benny G.L."/>
            <person name="Smith M.E."/>
            <person name="James T.Y."/>
            <person name="Grigoriev I.V."/>
        </authorList>
    </citation>
    <scope>NUCLEOTIDE SEQUENCE [LARGE SCALE GENOMIC DNA]</scope>
    <source>
        <strain evidence="4">RSA 468</strain>
    </source>
</reference>
<proteinExistence type="predicted"/>
<feature type="region of interest" description="Disordered" evidence="2">
    <location>
        <begin position="200"/>
        <end position="261"/>
    </location>
</feature>
<sequence length="261" mass="30284">MPQETPDFLTRWKCISEQAVHHAQLAQTTDRLFDSCRKRCEDQSRTWQGARDELSNLHVLASHSKEVARKIEKLSAMIVQLESQYDRIAGQRRQSELDSWIAQQKSSHLAWQEALRETYSSKRNKHQHQLDQLTAERQLRLRERLETDFREQMKAYRGHDYSYYREPAPQPSSIKTSMEQLTLRHGEDADQALDAFLESEDDTDDHGQLGHSLVPNRNSMSPVSPKDKEPNIGHYGNRNRGDSDSGSEGRPEILAEEDWSE</sequence>
<organism evidence="3 4">
    <name type="scientific">Dimargaris cristalligena</name>
    <dbReference type="NCBI Taxonomy" id="215637"/>
    <lineage>
        <taxon>Eukaryota</taxon>
        <taxon>Fungi</taxon>
        <taxon>Fungi incertae sedis</taxon>
        <taxon>Zoopagomycota</taxon>
        <taxon>Kickxellomycotina</taxon>
        <taxon>Dimargaritomycetes</taxon>
        <taxon>Dimargaritales</taxon>
        <taxon>Dimargaritaceae</taxon>
        <taxon>Dimargaris</taxon>
    </lineage>
</organism>
<feature type="compositionally biased region" description="Basic and acidic residues" evidence="2">
    <location>
        <begin position="239"/>
        <end position="253"/>
    </location>
</feature>
<accession>A0A4P9ZR76</accession>
<gene>
    <name evidence="3" type="ORF">BJ085DRAFT_35530</name>
</gene>
<evidence type="ECO:0000256" key="2">
    <source>
        <dbReference type="SAM" id="MobiDB-lite"/>
    </source>
</evidence>
<dbReference type="EMBL" id="ML002774">
    <property type="protein sequence ID" value="RKP35845.1"/>
    <property type="molecule type" value="Genomic_DNA"/>
</dbReference>
<feature type="coiled-coil region" evidence="1">
    <location>
        <begin position="64"/>
        <end position="91"/>
    </location>
</feature>
<dbReference type="Proteomes" id="UP000268162">
    <property type="component" value="Unassembled WGS sequence"/>
</dbReference>
<protein>
    <submittedName>
        <fullName evidence="3">Uncharacterized protein</fullName>
    </submittedName>
</protein>
<keyword evidence="4" id="KW-1185">Reference proteome</keyword>